<evidence type="ECO:0000313" key="2">
    <source>
        <dbReference type="Proteomes" id="UP000326340"/>
    </source>
</evidence>
<accession>A0A5Q4C2F9</accession>
<dbReference type="EMBL" id="PUHP01000138">
    <property type="protein sequence ID" value="TQN72847.1"/>
    <property type="molecule type" value="Genomic_DNA"/>
</dbReference>
<sequence length="118" mass="13250">MLKEAQRCVYPQGDDYYHYVDDDEAEEDAPWLTAKAGSSKTFLDKMNKDMSNLKLVPGPAAGNIGAAIRKVNDPDAKATKKLHRRYGWPAAFRKDEFLRAAVPARAAILDDEYDWSDA</sequence>
<dbReference type="AlphaFoldDB" id="A0A5Q4C2F9"/>
<gene>
    <name evidence="1" type="ORF">CSHISOI_02595</name>
</gene>
<evidence type="ECO:0000313" key="1">
    <source>
        <dbReference type="EMBL" id="TQN72847.1"/>
    </source>
</evidence>
<name>A0A5Q4C2F9_9PEZI</name>
<keyword evidence="2" id="KW-1185">Reference proteome</keyword>
<dbReference type="Proteomes" id="UP000326340">
    <property type="component" value="Unassembled WGS sequence"/>
</dbReference>
<proteinExistence type="predicted"/>
<reference evidence="1 2" key="1">
    <citation type="journal article" date="2019" name="Sci. Rep.">
        <title>Colletotrichum shisoi sp. nov., an anthracnose pathogen of Perilla frutescens in Japan: molecular phylogenetic, morphological and genomic evidence.</title>
        <authorList>
            <person name="Gan P."/>
            <person name="Tsushima A."/>
            <person name="Hiroyama R."/>
            <person name="Narusaka M."/>
            <person name="Takano Y."/>
            <person name="Narusaka Y."/>
            <person name="Kawaradani M."/>
            <person name="Damm U."/>
            <person name="Shirasu K."/>
        </authorList>
    </citation>
    <scope>NUCLEOTIDE SEQUENCE [LARGE SCALE GENOMIC DNA]</scope>
    <source>
        <strain evidence="1 2">PG-2018a</strain>
    </source>
</reference>
<organism evidence="1 2">
    <name type="scientific">Colletotrichum shisoi</name>
    <dbReference type="NCBI Taxonomy" id="2078593"/>
    <lineage>
        <taxon>Eukaryota</taxon>
        <taxon>Fungi</taxon>
        <taxon>Dikarya</taxon>
        <taxon>Ascomycota</taxon>
        <taxon>Pezizomycotina</taxon>
        <taxon>Sordariomycetes</taxon>
        <taxon>Hypocreomycetidae</taxon>
        <taxon>Glomerellales</taxon>
        <taxon>Glomerellaceae</taxon>
        <taxon>Colletotrichum</taxon>
        <taxon>Colletotrichum destructivum species complex</taxon>
    </lineage>
</organism>
<dbReference type="OrthoDB" id="5343383at2759"/>
<protein>
    <submittedName>
        <fullName evidence="1">Uncharacterized protein</fullName>
    </submittedName>
</protein>
<comment type="caution">
    <text evidence="1">The sequence shown here is derived from an EMBL/GenBank/DDBJ whole genome shotgun (WGS) entry which is preliminary data.</text>
</comment>